<dbReference type="OrthoDB" id="2364157at2"/>
<dbReference type="GO" id="GO:0003677">
    <property type="term" value="F:DNA binding"/>
    <property type="evidence" value="ECO:0007669"/>
    <property type="project" value="UniProtKB-KW"/>
</dbReference>
<dbReference type="CDD" id="cd00093">
    <property type="entry name" value="HTH_XRE"/>
    <property type="match status" value="1"/>
</dbReference>
<name>A0A3F3H326_9LACO</name>
<dbReference type="SMART" id="SM00530">
    <property type="entry name" value="HTH_XRE"/>
    <property type="match status" value="1"/>
</dbReference>
<dbReference type="Pfam" id="PF01381">
    <property type="entry name" value="HTH_3"/>
    <property type="match status" value="1"/>
</dbReference>
<keyword evidence="3" id="KW-1185">Reference proteome</keyword>
<dbReference type="Proteomes" id="UP000061227">
    <property type="component" value="Unassembled WGS sequence"/>
</dbReference>
<proteinExistence type="predicted"/>
<dbReference type="STRING" id="220714.SAMN05660469_0481"/>
<dbReference type="AlphaFoldDB" id="A0A3F3H326"/>
<accession>A0A3F3H326</accession>
<organism evidence="2 3">
    <name type="scientific">Fructobacillus pseudoficulneus</name>
    <dbReference type="NCBI Taxonomy" id="220714"/>
    <lineage>
        <taxon>Bacteria</taxon>
        <taxon>Bacillati</taxon>
        <taxon>Bacillota</taxon>
        <taxon>Bacilli</taxon>
        <taxon>Lactobacillales</taxon>
        <taxon>Lactobacillaceae</taxon>
        <taxon>Fructobacillus</taxon>
    </lineage>
</organism>
<dbReference type="InterPro" id="IPR001387">
    <property type="entry name" value="Cro/C1-type_HTH"/>
</dbReference>
<feature type="domain" description="HTH cro/C1-type" evidence="1">
    <location>
        <begin position="5"/>
        <end position="65"/>
    </location>
</feature>
<evidence type="ECO:0000259" key="1">
    <source>
        <dbReference type="PROSITE" id="PS50943"/>
    </source>
</evidence>
<dbReference type="SUPFAM" id="SSF47413">
    <property type="entry name" value="lambda repressor-like DNA-binding domains"/>
    <property type="match status" value="1"/>
</dbReference>
<dbReference type="RefSeq" id="WP_082138814.1">
    <property type="nucleotide sequence ID" value="NZ_FNWS01000001.1"/>
</dbReference>
<evidence type="ECO:0000313" key="3">
    <source>
        <dbReference type="Proteomes" id="UP000061227"/>
    </source>
</evidence>
<evidence type="ECO:0000313" key="2">
    <source>
        <dbReference type="EMBL" id="GAP02530.1"/>
    </source>
</evidence>
<gene>
    <name evidence="2" type="ORF">FPFC_014130</name>
</gene>
<dbReference type="Gene3D" id="1.10.260.40">
    <property type="entry name" value="lambda repressor-like DNA-binding domains"/>
    <property type="match status" value="1"/>
</dbReference>
<dbReference type="PROSITE" id="PS50943">
    <property type="entry name" value="HTH_CROC1"/>
    <property type="match status" value="1"/>
</dbReference>
<sequence length="194" mass="22411">MMNRIKELRQQKKLSLAKLSDQLKKNYNLKISAPSLMRYENGTTEPKLATWQKLSDFFGVSVGYLQGISDIREPFESHTMEEWWDKTLGYMADVNPQVFDEERKKHEQIKATKQVAPILDVISKNESLPDNYIDYNVEIKDDTTKANIYKATSMLAELGRNSSPEAKADLQRITELLEHLEERTQLPPELGGYE</sequence>
<dbReference type="EMBL" id="DF968063">
    <property type="protein sequence ID" value="GAP02530.1"/>
    <property type="molecule type" value="Genomic_DNA"/>
</dbReference>
<reference evidence="2 3" key="1">
    <citation type="journal article" date="2015" name="BMC Genomics">
        <title>Comparative genomics of Fructobacillus spp. and Leuconostoc spp. reveals niche-specific evolution of Fructobacillus spp.</title>
        <authorList>
            <person name="Endo A."/>
            <person name="Tanizawa Y."/>
            <person name="Tanaka N."/>
            <person name="Maeno S."/>
            <person name="Kumar H."/>
            <person name="Shiwa Y."/>
            <person name="Okada S."/>
            <person name="Yoshikawa H."/>
            <person name="Dicks L."/>
            <person name="Nakagawa J."/>
            <person name="Arita M."/>
        </authorList>
    </citation>
    <scope>NUCLEOTIDE SEQUENCE [LARGE SCALE GENOMIC DNA]</scope>
    <source>
        <strain evidence="2 3">DSM 15468</strain>
    </source>
</reference>
<protein>
    <submittedName>
        <fullName evidence="2">DNA-binding helix-turn-helix protein</fullName>
    </submittedName>
</protein>
<dbReference type="InterPro" id="IPR010982">
    <property type="entry name" value="Lambda_DNA-bd_dom_sf"/>
</dbReference>
<keyword evidence="2" id="KW-0238">DNA-binding</keyword>